<gene>
    <name evidence="2" type="ORF">ENS41_02765</name>
</gene>
<keyword evidence="1" id="KW-0472">Membrane</keyword>
<keyword evidence="1" id="KW-1133">Transmembrane helix</keyword>
<keyword evidence="1" id="KW-0812">Transmembrane</keyword>
<evidence type="ECO:0000256" key="1">
    <source>
        <dbReference type="SAM" id="Phobius"/>
    </source>
</evidence>
<proteinExistence type="predicted"/>
<dbReference type="EMBL" id="DSUT01000050">
    <property type="protein sequence ID" value="HGK27860.1"/>
    <property type="molecule type" value="Genomic_DNA"/>
</dbReference>
<dbReference type="AlphaFoldDB" id="A0A7C4GG18"/>
<organism evidence="2">
    <name type="scientific">candidate division WOR-3 bacterium</name>
    <dbReference type="NCBI Taxonomy" id="2052148"/>
    <lineage>
        <taxon>Bacteria</taxon>
        <taxon>Bacteria division WOR-3</taxon>
    </lineage>
</organism>
<protein>
    <submittedName>
        <fullName evidence="2">Uncharacterized protein</fullName>
    </submittedName>
</protein>
<evidence type="ECO:0000313" key="2">
    <source>
        <dbReference type="EMBL" id="HGK27860.1"/>
    </source>
</evidence>
<comment type="caution">
    <text evidence="2">The sequence shown here is derived from an EMBL/GenBank/DDBJ whole genome shotgun (WGS) entry which is preliminary data.</text>
</comment>
<reference evidence="2" key="1">
    <citation type="journal article" date="2020" name="mSystems">
        <title>Genome- and Community-Level Interaction Insights into Carbon Utilization and Element Cycling Functions of Hydrothermarchaeota in Hydrothermal Sediment.</title>
        <authorList>
            <person name="Zhou Z."/>
            <person name="Liu Y."/>
            <person name="Xu W."/>
            <person name="Pan J."/>
            <person name="Luo Z.H."/>
            <person name="Li M."/>
        </authorList>
    </citation>
    <scope>NUCLEOTIDE SEQUENCE [LARGE SCALE GENOMIC DNA]</scope>
    <source>
        <strain evidence="2">SpSt-488</strain>
    </source>
</reference>
<feature type="transmembrane region" description="Helical" evidence="1">
    <location>
        <begin position="6"/>
        <end position="27"/>
    </location>
</feature>
<name>A0A7C4GG18_UNCW3</name>
<feature type="transmembrane region" description="Helical" evidence="1">
    <location>
        <begin position="39"/>
        <end position="69"/>
    </location>
</feature>
<accession>A0A7C4GG18</accession>
<sequence>MAFLYLFSAIYPLMGLFYGTLYFVGSLSPKAKRTGRTCLILGIINLALMLTAGVVLLTLALTGALASLIGNN</sequence>